<feature type="transmembrane region" description="Helical" evidence="6">
    <location>
        <begin position="158"/>
        <end position="176"/>
    </location>
</feature>
<protein>
    <recommendedName>
        <fullName evidence="7">Prepilin type IV endopeptidase peptidase domain-containing protein</fullName>
    </recommendedName>
</protein>
<dbReference type="PANTHER" id="PTHR36506">
    <property type="entry name" value="PREFLAGELLIN PEPTIDASE"/>
    <property type="match status" value="1"/>
</dbReference>
<reference evidence="8 9" key="1">
    <citation type="journal article" date="2016" name="Nat. Commun.">
        <title>Thousands of microbial genomes shed light on interconnected biogeochemical processes in an aquifer system.</title>
        <authorList>
            <person name="Anantharaman K."/>
            <person name="Brown C.T."/>
            <person name="Hug L.A."/>
            <person name="Sharon I."/>
            <person name="Castelle C.J."/>
            <person name="Probst A.J."/>
            <person name="Thomas B.C."/>
            <person name="Singh A."/>
            <person name="Wilkins M.J."/>
            <person name="Karaoz U."/>
            <person name="Brodie E.L."/>
            <person name="Williams K.H."/>
            <person name="Hubbard S.S."/>
            <person name="Banfield J.F."/>
        </authorList>
    </citation>
    <scope>NUCLEOTIDE SEQUENCE [LARGE SCALE GENOMIC DNA]</scope>
</reference>
<evidence type="ECO:0000259" key="7">
    <source>
        <dbReference type="Pfam" id="PF01478"/>
    </source>
</evidence>
<keyword evidence="3 6" id="KW-0812">Transmembrane</keyword>
<feature type="transmembrane region" description="Helical" evidence="6">
    <location>
        <begin position="96"/>
        <end position="119"/>
    </location>
</feature>
<keyword evidence="5 6" id="KW-0472">Membrane</keyword>
<dbReference type="AlphaFoldDB" id="A0A1F7WSX4"/>
<evidence type="ECO:0000256" key="1">
    <source>
        <dbReference type="ARBA" id="ARBA00004651"/>
    </source>
</evidence>
<evidence type="ECO:0000256" key="5">
    <source>
        <dbReference type="ARBA" id="ARBA00023136"/>
    </source>
</evidence>
<dbReference type="EMBL" id="MGFH01000093">
    <property type="protein sequence ID" value="OGM05856.1"/>
    <property type="molecule type" value="Genomic_DNA"/>
</dbReference>
<feature type="transmembrane region" description="Helical" evidence="6">
    <location>
        <begin position="53"/>
        <end position="76"/>
    </location>
</feature>
<feature type="domain" description="Prepilin type IV endopeptidase peptidase" evidence="7">
    <location>
        <begin position="9"/>
        <end position="115"/>
    </location>
</feature>
<dbReference type="PANTHER" id="PTHR36506:SF1">
    <property type="entry name" value="PREFLAGELLIN PEPTIDASE"/>
    <property type="match status" value="1"/>
</dbReference>
<dbReference type="InterPro" id="IPR000045">
    <property type="entry name" value="Prepilin_IV_endopep_pep"/>
</dbReference>
<dbReference type="STRING" id="1817813.A2008_01645"/>
<dbReference type="InterPro" id="IPR052218">
    <property type="entry name" value="Preflagellin_Peptidase"/>
</dbReference>
<feature type="transmembrane region" description="Helical" evidence="6">
    <location>
        <begin position="28"/>
        <end position="46"/>
    </location>
</feature>
<organism evidence="8 9">
    <name type="scientific">Candidatus Wallbacteria bacterium GWC2_49_35</name>
    <dbReference type="NCBI Taxonomy" id="1817813"/>
    <lineage>
        <taxon>Bacteria</taxon>
        <taxon>Candidatus Walliibacteriota</taxon>
    </lineage>
</organism>
<dbReference type="Gene3D" id="1.20.120.1220">
    <property type="match status" value="1"/>
</dbReference>
<sequence length="178" mass="19792">MNILLLIDILLFLILFYSLYTDLRYGKIYNFITVPSIGAGLVLNAFSNQGGHVSGLLTSFAAASGAFLFFIIPYKLGALGGGDVKLMMAIGALKGHIFLFYAVISIGLVSFVLSLFVFFMQLFKDRKFGGVMQILVSFYYRNIEVTGDELKPALKKNLKFGISIFFGTVIAFFYLLKR</sequence>
<dbReference type="Proteomes" id="UP000178735">
    <property type="component" value="Unassembled WGS sequence"/>
</dbReference>
<evidence type="ECO:0000313" key="9">
    <source>
        <dbReference type="Proteomes" id="UP000178735"/>
    </source>
</evidence>
<dbReference type="GO" id="GO:0004190">
    <property type="term" value="F:aspartic-type endopeptidase activity"/>
    <property type="evidence" value="ECO:0007669"/>
    <property type="project" value="InterPro"/>
</dbReference>
<comment type="subcellular location">
    <subcellularLocation>
        <location evidence="1">Cell membrane</location>
        <topology evidence="1">Multi-pass membrane protein</topology>
    </subcellularLocation>
</comment>
<evidence type="ECO:0000256" key="3">
    <source>
        <dbReference type="ARBA" id="ARBA00022692"/>
    </source>
</evidence>
<accession>A0A1F7WSX4</accession>
<name>A0A1F7WSX4_9BACT</name>
<evidence type="ECO:0000256" key="2">
    <source>
        <dbReference type="ARBA" id="ARBA00022475"/>
    </source>
</evidence>
<keyword evidence="2" id="KW-1003">Cell membrane</keyword>
<comment type="caution">
    <text evidence="8">The sequence shown here is derived from an EMBL/GenBank/DDBJ whole genome shotgun (WGS) entry which is preliminary data.</text>
</comment>
<dbReference type="Pfam" id="PF01478">
    <property type="entry name" value="Peptidase_A24"/>
    <property type="match status" value="1"/>
</dbReference>
<evidence type="ECO:0000256" key="6">
    <source>
        <dbReference type="SAM" id="Phobius"/>
    </source>
</evidence>
<keyword evidence="4 6" id="KW-1133">Transmembrane helix</keyword>
<gene>
    <name evidence="8" type="ORF">A2008_01645</name>
</gene>
<dbReference type="GO" id="GO:0005886">
    <property type="term" value="C:plasma membrane"/>
    <property type="evidence" value="ECO:0007669"/>
    <property type="project" value="UniProtKB-SubCell"/>
</dbReference>
<proteinExistence type="predicted"/>
<evidence type="ECO:0000256" key="4">
    <source>
        <dbReference type="ARBA" id="ARBA00022989"/>
    </source>
</evidence>
<evidence type="ECO:0000313" key="8">
    <source>
        <dbReference type="EMBL" id="OGM05856.1"/>
    </source>
</evidence>